<protein>
    <recommendedName>
        <fullName evidence="2 5">Basal-body rod modification protein FlgD</fullName>
    </recommendedName>
</protein>
<dbReference type="InterPro" id="IPR005648">
    <property type="entry name" value="FlgD"/>
</dbReference>
<comment type="similarity">
    <text evidence="1 5">Belongs to the FlgD family.</text>
</comment>
<dbReference type="Pfam" id="PF13860">
    <property type="entry name" value="FlgD_ig"/>
    <property type="match status" value="1"/>
</dbReference>
<evidence type="ECO:0000256" key="2">
    <source>
        <dbReference type="ARBA" id="ARBA00016013"/>
    </source>
</evidence>
<dbReference type="Pfam" id="PF13861">
    <property type="entry name" value="FLgD_tudor"/>
    <property type="match status" value="1"/>
</dbReference>
<dbReference type="Pfam" id="PF03963">
    <property type="entry name" value="FlgD"/>
    <property type="match status" value="1"/>
</dbReference>
<keyword evidence="9" id="KW-0966">Cell projection</keyword>
<reference evidence="9" key="1">
    <citation type="submission" date="2023-03" db="EMBL/GenBank/DDBJ databases">
        <title>Chitinimonas shenzhenensis gen. nov., sp. nov., a novel member of family Burkholderiaceae isolated from activated sludge collected in Shen Zhen, China.</title>
        <authorList>
            <person name="Wang X."/>
        </authorList>
    </citation>
    <scope>NUCLEOTIDE SEQUENCE</scope>
    <source>
        <strain evidence="9">DQS-5</strain>
    </source>
</reference>
<dbReference type="InterPro" id="IPR025963">
    <property type="entry name" value="FLgD_Tudor"/>
</dbReference>
<proteinExistence type="inferred from homology"/>
<dbReference type="RefSeq" id="WP_284100047.1">
    <property type="nucleotide sequence ID" value="NZ_JARRAF010000006.1"/>
</dbReference>
<feature type="compositionally biased region" description="Basic and acidic residues" evidence="6">
    <location>
        <begin position="17"/>
        <end position="32"/>
    </location>
</feature>
<dbReference type="InterPro" id="IPR025965">
    <property type="entry name" value="FlgD/Vpr_Ig-like"/>
</dbReference>
<evidence type="ECO:0000256" key="5">
    <source>
        <dbReference type="RuleBase" id="RU362076"/>
    </source>
</evidence>
<feature type="domain" description="FlgD/Vpr Ig-like" evidence="7">
    <location>
        <begin position="112"/>
        <end position="180"/>
    </location>
</feature>
<evidence type="ECO:0000259" key="8">
    <source>
        <dbReference type="Pfam" id="PF13861"/>
    </source>
</evidence>
<feature type="compositionally biased region" description="Polar residues" evidence="6">
    <location>
        <begin position="1"/>
        <end position="14"/>
    </location>
</feature>
<name>A0ABT7DUI7_9NEIS</name>
<evidence type="ECO:0000256" key="4">
    <source>
        <dbReference type="ARBA" id="ARBA00024746"/>
    </source>
</evidence>
<evidence type="ECO:0000313" key="10">
    <source>
        <dbReference type="Proteomes" id="UP001172778"/>
    </source>
</evidence>
<feature type="region of interest" description="Disordered" evidence="6">
    <location>
        <begin position="1"/>
        <end position="32"/>
    </location>
</feature>
<sequence>MTTATQASTITRSSDGLYEKIGSRQTDKAESSQDRFLKLLVKQLQSQDPMNPMDNAQTTSQMAQINTVTGIEKLNKSMNDLLGSYSANQTFQAASMIGHGVLAEGGMMAFAEGHGSAAVLLDKPMANVKVKVFDAGGRLVDQEPLGAAKAGRLSIDWDGKLPDGSTAAAGNYRIEAVGITDDGTEIALKSLNYSKVTSISVTPEGSRLHLANGSEVSLNSIVQLN</sequence>
<dbReference type="Gene3D" id="2.30.30.910">
    <property type="match status" value="1"/>
</dbReference>
<dbReference type="Proteomes" id="UP001172778">
    <property type="component" value="Unassembled WGS sequence"/>
</dbReference>
<keyword evidence="10" id="KW-1185">Reference proteome</keyword>
<dbReference type="EMBL" id="JARRAF010000006">
    <property type="protein sequence ID" value="MDK2123741.1"/>
    <property type="molecule type" value="Genomic_DNA"/>
</dbReference>
<evidence type="ECO:0000256" key="6">
    <source>
        <dbReference type="SAM" id="MobiDB-lite"/>
    </source>
</evidence>
<feature type="domain" description="FlgD Tudor-like" evidence="8">
    <location>
        <begin position="88"/>
        <end position="221"/>
    </location>
</feature>
<keyword evidence="9" id="KW-0282">Flagellum</keyword>
<comment type="function">
    <text evidence="4 5">Required for flagellar hook formation. May act as a scaffolding protein.</text>
</comment>
<evidence type="ECO:0000313" key="9">
    <source>
        <dbReference type="EMBL" id="MDK2123741.1"/>
    </source>
</evidence>
<evidence type="ECO:0000256" key="1">
    <source>
        <dbReference type="ARBA" id="ARBA00010577"/>
    </source>
</evidence>
<dbReference type="Gene3D" id="2.60.40.4070">
    <property type="match status" value="1"/>
</dbReference>
<accession>A0ABT7DUI7</accession>
<evidence type="ECO:0000259" key="7">
    <source>
        <dbReference type="Pfam" id="PF13860"/>
    </source>
</evidence>
<evidence type="ECO:0000256" key="3">
    <source>
        <dbReference type="ARBA" id="ARBA00022795"/>
    </source>
</evidence>
<organism evidence="9 10">
    <name type="scientific">Parachitinimonas caeni</name>
    <dbReference type="NCBI Taxonomy" id="3031301"/>
    <lineage>
        <taxon>Bacteria</taxon>
        <taxon>Pseudomonadati</taxon>
        <taxon>Pseudomonadota</taxon>
        <taxon>Betaproteobacteria</taxon>
        <taxon>Neisseriales</taxon>
        <taxon>Chitinibacteraceae</taxon>
        <taxon>Parachitinimonas</taxon>
    </lineage>
</organism>
<keyword evidence="3 5" id="KW-1005">Bacterial flagellum biogenesis</keyword>
<keyword evidence="9" id="KW-0969">Cilium</keyword>
<comment type="caution">
    <text evidence="9">The sequence shown here is derived from an EMBL/GenBank/DDBJ whole genome shotgun (WGS) entry which is preliminary data.</text>
</comment>
<gene>
    <name evidence="9" type="ORF">PZA18_06730</name>
</gene>